<dbReference type="KEGG" id="taut:V4D30_04810"/>
<accession>A0AAU8GZW3</accession>
<dbReference type="RefSeq" id="WP_353685121.1">
    <property type="nucleotide sequence ID" value="NZ_CP144373.1"/>
</dbReference>
<proteinExistence type="predicted"/>
<organism evidence="1">
    <name type="scientific">Thermodesulfovibrio autotrophicus</name>
    <dbReference type="NCBI Taxonomy" id="3118333"/>
    <lineage>
        <taxon>Bacteria</taxon>
        <taxon>Pseudomonadati</taxon>
        <taxon>Nitrospirota</taxon>
        <taxon>Thermodesulfovibrionia</taxon>
        <taxon>Thermodesulfovibrionales</taxon>
        <taxon>Thermodesulfovibrionaceae</taxon>
        <taxon>Thermodesulfovibrio</taxon>
    </lineage>
</organism>
<sequence length="91" mass="10398">MAAFIAMASLMNGFQKYFIEQALDLNAHVTLKVKDETDKGKILKKVYGEEVYFHVYGAKLKELKNKVVDYKFLIAKYEKDAEIIGIAPHLT</sequence>
<name>A0AAU8GZW3_9BACT</name>
<dbReference type="AlphaFoldDB" id="A0AAU8GZW3"/>
<gene>
    <name evidence="1" type="ORF">V4D30_04810</name>
</gene>
<protein>
    <recommendedName>
        <fullName evidence="2">ABC transporter permease</fullName>
    </recommendedName>
</protein>
<dbReference type="EMBL" id="CP144373">
    <property type="protein sequence ID" value="XCH47601.1"/>
    <property type="molecule type" value="Genomic_DNA"/>
</dbReference>
<evidence type="ECO:0008006" key="2">
    <source>
        <dbReference type="Google" id="ProtNLM"/>
    </source>
</evidence>
<reference evidence="1" key="1">
    <citation type="submission" date="2024-01" db="EMBL/GenBank/DDBJ databases">
        <title>The first autotrophic representatives of the genus Thermodesulfovibrio.</title>
        <authorList>
            <person name="Maltseva A.I."/>
            <person name="Elcheninov A.G."/>
            <person name="Kublanov I.V."/>
            <person name="Lebedinsky A.V."/>
            <person name="Frolov E.N."/>
        </authorList>
    </citation>
    <scope>NUCLEOTIDE SEQUENCE</scope>
    <source>
        <strain evidence="1">3907-1M</strain>
    </source>
</reference>
<evidence type="ECO:0000313" key="1">
    <source>
        <dbReference type="EMBL" id="XCH47601.1"/>
    </source>
</evidence>